<keyword evidence="6" id="KW-1185">Reference proteome</keyword>
<feature type="compositionally biased region" description="Polar residues" evidence="4">
    <location>
        <begin position="30"/>
        <end position="46"/>
    </location>
</feature>
<reference evidence="6" key="1">
    <citation type="journal article" date="2023" name="Commun. Biol.">
        <title>Genome analysis of Parmales, the sister group of diatoms, reveals the evolutionary specialization of diatoms from phago-mixotrophs to photoautotrophs.</title>
        <authorList>
            <person name="Ban H."/>
            <person name="Sato S."/>
            <person name="Yoshikawa S."/>
            <person name="Yamada K."/>
            <person name="Nakamura Y."/>
            <person name="Ichinomiya M."/>
            <person name="Sato N."/>
            <person name="Blanc-Mathieu R."/>
            <person name="Endo H."/>
            <person name="Kuwata A."/>
            <person name="Ogata H."/>
        </authorList>
    </citation>
    <scope>NUCLEOTIDE SEQUENCE [LARGE SCALE GENOMIC DNA]</scope>
    <source>
        <strain evidence="6">NIES 3701</strain>
    </source>
</reference>
<dbReference type="PROSITE" id="PS50082">
    <property type="entry name" value="WD_REPEATS_2"/>
    <property type="match status" value="3"/>
</dbReference>
<keyword evidence="2" id="KW-0677">Repeat</keyword>
<comment type="caution">
    <text evidence="5">The sequence shown here is derived from an EMBL/GenBank/DDBJ whole genome shotgun (WGS) entry which is preliminary data.</text>
</comment>
<evidence type="ECO:0000256" key="2">
    <source>
        <dbReference type="ARBA" id="ARBA00022737"/>
    </source>
</evidence>
<gene>
    <name evidence="5" type="ORF">TrST_g4110</name>
</gene>
<dbReference type="InterPro" id="IPR001680">
    <property type="entry name" value="WD40_rpt"/>
</dbReference>
<dbReference type="Gene3D" id="2.130.10.10">
    <property type="entry name" value="YVTN repeat-like/Quinoprotein amine dehydrogenase"/>
    <property type="match status" value="4"/>
</dbReference>
<organism evidence="5 6">
    <name type="scientific">Triparma strigata</name>
    <dbReference type="NCBI Taxonomy" id="1606541"/>
    <lineage>
        <taxon>Eukaryota</taxon>
        <taxon>Sar</taxon>
        <taxon>Stramenopiles</taxon>
        <taxon>Ochrophyta</taxon>
        <taxon>Bolidophyceae</taxon>
        <taxon>Parmales</taxon>
        <taxon>Triparmaceae</taxon>
        <taxon>Triparma</taxon>
    </lineage>
</organism>
<feature type="repeat" description="WD" evidence="3">
    <location>
        <begin position="476"/>
        <end position="524"/>
    </location>
</feature>
<dbReference type="OrthoDB" id="674604at2759"/>
<evidence type="ECO:0000313" key="5">
    <source>
        <dbReference type="EMBL" id="GMH77144.1"/>
    </source>
</evidence>
<dbReference type="SMART" id="SM00320">
    <property type="entry name" value="WD40"/>
    <property type="match status" value="12"/>
</dbReference>
<sequence>MGKGKSNDPQTRNGRTATETTTNDLKRSAASRNSTIRGGGTATTVTDQDHPMTKIGRTPTIVKNESFDPYYKIAVEEEHFLTELYSHEDEIHFVGFSPTLKHRKLIPVPLSGSKGEVQPGAGEEVFCTGGEDGQIVLYSTDENGCPKERLNVFKRKILNESSDGSGAKKIRIVSMCFSFDGYLCLGDSCGKLSIYNYEGNYPCFNPNKDEKPGEKDEKPTKRQSNKKLPRFKDLAEKNRVLATGEHHKDRITAIACNPNPDYAGEIITCGDDGDIFRWTLQEFKEKELQDSKNLPPARLNLEPEGSILELADNEGRNDAMPKIPKKRRRTIEIRFAAELTNKINQEKEKHSQVKSIAYSSDGEYFATGAKDGSIKLWRRSHKDKDIKFDKGTESKIKVEYELLFRLAGFSGHVDRVVCLAFKQVEENSKQSGNSLMTLFSGSWDKTIKEWRIHIPKEGLKHTEYDEESQIKPWRTFTGHKGGVNSISLDPPQQTSNKQLQLMCSGSKDHTIKLWCLQTGATLRTISDHSKSVWSVCFSKSCREIISGGSTVREEHAVLQHRLNASKNKKEFKHYNSGDGNGVRCLGIAGDGHTLVYGTTDKKAHISVWEKKDGRKKWDLSATVKKHNRGETLETVQAVAISHDGNMFITGHNKNQIVVWRKPASEKGWNEFSGAVPGAPDSQNMGFDKKNSLYKKNSPYSAGSKVDEEKDLTFFAVAISEDKRQFAVGTQSDIYLCNLEGPPGFEIQPEIHKKLNGHEARVPAISYTSNKNELISSSHDYNVILWNIDPEVLESIRIFRHPDKVLGIDFLPKGTKIKLKDHPTYAKYFKMMTKTGLPIDAAVGRATQDGVDAAEIEAALNRDPEELFDDPNAANDLILTTCDDHIARVWDIYAEDKAPTALKQYPERHGGMVNSENIVVSRDDDEVVTWFLDFKKGDNQSETTLPKTDDDTDDAAKNDGHIFFRYRPADPALVRVATFTPDGKTIISATDKEKKLFENHIGLLMHHLPSAVHEMLKEDKLDSVDQDFTWAQSGVGRLLGRHPESLIEPILLNEENRPIKEDDDVKAMLKGKLCRAKIKKIEKKDDDVTYTVKFKSKSKTMKLKRDDIQVITGNNGQNLCHYAAANDIPEFLDHFLTYENGVDEKLTGQLQRIAMVAILMKDRSGRCPLRCALDANNGR</sequence>
<feature type="region of interest" description="Disordered" evidence="4">
    <location>
        <begin position="1"/>
        <end position="55"/>
    </location>
</feature>
<name>A0A9W7ASU5_9STRA</name>
<dbReference type="Proteomes" id="UP001165085">
    <property type="component" value="Unassembled WGS sequence"/>
</dbReference>
<feature type="repeat" description="WD" evidence="3">
    <location>
        <begin position="754"/>
        <end position="788"/>
    </location>
</feature>
<feature type="region of interest" description="Disordered" evidence="4">
    <location>
        <begin position="206"/>
        <end position="229"/>
    </location>
</feature>
<dbReference type="InterPro" id="IPR019775">
    <property type="entry name" value="WD40_repeat_CS"/>
</dbReference>
<evidence type="ECO:0000256" key="1">
    <source>
        <dbReference type="ARBA" id="ARBA00022574"/>
    </source>
</evidence>
<dbReference type="PANTHER" id="PTHR22847:SF637">
    <property type="entry name" value="WD REPEAT DOMAIN 5B"/>
    <property type="match status" value="1"/>
</dbReference>
<dbReference type="PANTHER" id="PTHR22847">
    <property type="entry name" value="WD40 REPEAT PROTEIN"/>
    <property type="match status" value="1"/>
</dbReference>
<dbReference type="InterPro" id="IPR036322">
    <property type="entry name" value="WD40_repeat_dom_sf"/>
</dbReference>
<dbReference type="SUPFAM" id="SSF50978">
    <property type="entry name" value="WD40 repeat-like"/>
    <property type="match status" value="3"/>
</dbReference>
<protein>
    <submittedName>
        <fullName evidence="5">Uncharacterized protein</fullName>
    </submittedName>
</protein>
<evidence type="ECO:0000256" key="4">
    <source>
        <dbReference type="SAM" id="MobiDB-lite"/>
    </source>
</evidence>
<feature type="repeat" description="WD" evidence="3">
    <location>
        <begin position="346"/>
        <end position="377"/>
    </location>
</feature>
<keyword evidence="1 3" id="KW-0853">WD repeat</keyword>
<dbReference type="PROSITE" id="PS50294">
    <property type="entry name" value="WD_REPEATS_REGION"/>
    <property type="match status" value="2"/>
</dbReference>
<dbReference type="GO" id="GO:1990234">
    <property type="term" value="C:transferase complex"/>
    <property type="evidence" value="ECO:0007669"/>
    <property type="project" value="UniProtKB-ARBA"/>
</dbReference>
<proteinExistence type="predicted"/>
<accession>A0A9W7ASU5</accession>
<evidence type="ECO:0000313" key="6">
    <source>
        <dbReference type="Proteomes" id="UP001165085"/>
    </source>
</evidence>
<feature type="compositionally biased region" description="Basic and acidic residues" evidence="4">
    <location>
        <begin position="207"/>
        <end position="220"/>
    </location>
</feature>
<dbReference type="AlphaFoldDB" id="A0A9W7ASU5"/>
<dbReference type="InterPro" id="IPR015943">
    <property type="entry name" value="WD40/YVTN_repeat-like_dom_sf"/>
</dbReference>
<evidence type="ECO:0000256" key="3">
    <source>
        <dbReference type="PROSITE-ProRule" id="PRU00221"/>
    </source>
</evidence>
<dbReference type="EMBL" id="BRXY01000204">
    <property type="protein sequence ID" value="GMH77144.1"/>
    <property type="molecule type" value="Genomic_DNA"/>
</dbReference>
<dbReference type="Pfam" id="PF00400">
    <property type="entry name" value="WD40"/>
    <property type="match status" value="6"/>
</dbReference>
<dbReference type="PROSITE" id="PS00678">
    <property type="entry name" value="WD_REPEATS_1"/>
    <property type="match status" value="1"/>
</dbReference>
<feature type="compositionally biased region" description="Low complexity" evidence="4">
    <location>
        <begin position="11"/>
        <end position="23"/>
    </location>
</feature>